<proteinExistence type="predicted"/>
<comment type="caution">
    <text evidence="1">The sequence shown here is derived from an EMBL/GenBank/DDBJ whole genome shotgun (WGS) entry which is preliminary data.</text>
</comment>
<sequence>HMDIAKNSTDSLALRAKQTAADIIALHSGEDRPHHIVTGGAIFDTNTRSVLLVQRAAHERSYPNEWEIPGGHVDPGEYILASLAREIYEETGLVVDKVVCEFEGFQYWSTKYEEGESENRADIVLSVCTQQLNFGVLVSDTSAVKLDPREHQQYAWCTRETLEQYGMTPTMRLVVHNALNALDLLA</sequence>
<protein>
    <submittedName>
        <fullName evidence="1">Uncharacterized protein</fullName>
    </submittedName>
</protein>
<feature type="non-terminal residue" evidence="1">
    <location>
        <position position="1"/>
    </location>
</feature>
<keyword evidence="2" id="KW-1185">Reference proteome</keyword>
<evidence type="ECO:0000313" key="2">
    <source>
        <dbReference type="Proteomes" id="UP001139981"/>
    </source>
</evidence>
<gene>
    <name evidence="1" type="ORF">IWW38_001589</name>
</gene>
<evidence type="ECO:0000313" key="1">
    <source>
        <dbReference type="EMBL" id="KAJ2897852.1"/>
    </source>
</evidence>
<accession>A0ACC1M6C2</accession>
<reference evidence="1" key="1">
    <citation type="submission" date="2022-07" db="EMBL/GenBank/DDBJ databases">
        <title>Phylogenomic reconstructions and comparative analyses of Kickxellomycotina fungi.</title>
        <authorList>
            <person name="Reynolds N.K."/>
            <person name="Stajich J.E."/>
            <person name="Barry K."/>
            <person name="Grigoriev I.V."/>
            <person name="Crous P."/>
            <person name="Smith M.E."/>
        </authorList>
    </citation>
    <scope>NUCLEOTIDE SEQUENCE</scope>
    <source>
        <strain evidence="1">CBS 190363</strain>
    </source>
</reference>
<dbReference type="Proteomes" id="UP001139981">
    <property type="component" value="Unassembled WGS sequence"/>
</dbReference>
<name>A0ACC1M6C2_9FUNG</name>
<organism evidence="1 2">
    <name type="scientific">Coemansia aciculifera</name>
    <dbReference type="NCBI Taxonomy" id="417176"/>
    <lineage>
        <taxon>Eukaryota</taxon>
        <taxon>Fungi</taxon>
        <taxon>Fungi incertae sedis</taxon>
        <taxon>Zoopagomycota</taxon>
        <taxon>Kickxellomycotina</taxon>
        <taxon>Kickxellomycetes</taxon>
        <taxon>Kickxellales</taxon>
        <taxon>Kickxellaceae</taxon>
        <taxon>Coemansia</taxon>
    </lineage>
</organism>
<dbReference type="EMBL" id="JANBVB010000091">
    <property type="protein sequence ID" value="KAJ2897852.1"/>
    <property type="molecule type" value="Genomic_DNA"/>
</dbReference>